<evidence type="ECO:0000256" key="2">
    <source>
        <dbReference type="ARBA" id="ARBA00022840"/>
    </source>
</evidence>
<dbReference type="GO" id="GO:0006355">
    <property type="term" value="P:regulation of DNA-templated transcription"/>
    <property type="evidence" value="ECO:0007669"/>
    <property type="project" value="InterPro"/>
</dbReference>
<evidence type="ECO:0000256" key="1">
    <source>
        <dbReference type="ARBA" id="ARBA00022741"/>
    </source>
</evidence>
<dbReference type="InterPro" id="IPR002078">
    <property type="entry name" value="Sigma_54_int"/>
</dbReference>
<keyword evidence="3" id="KW-0238">DNA-binding</keyword>
<dbReference type="FunFam" id="3.40.50.300:FF:000006">
    <property type="entry name" value="DNA-binding transcriptional regulator NtrC"/>
    <property type="match status" value="1"/>
</dbReference>
<evidence type="ECO:0000313" key="5">
    <source>
        <dbReference type="EMBL" id="CBX29554.1"/>
    </source>
</evidence>
<organism evidence="5">
    <name type="scientific">uncultured Desulfobacterium sp</name>
    <dbReference type="NCBI Taxonomy" id="201089"/>
    <lineage>
        <taxon>Bacteria</taxon>
        <taxon>Pseudomonadati</taxon>
        <taxon>Thermodesulfobacteriota</taxon>
        <taxon>Desulfobacteria</taxon>
        <taxon>Desulfobacterales</taxon>
        <taxon>Desulfobacteriaceae</taxon>
        <taxon>Desulfobacterium</taxon>
        <taxon>environmental samples</taxon>
    </lineage>
</organism>
<dbReference type="PANTHER" id="PTHR32071">
    <property type="entry name" value="TRANSCRIPTIONAL REGULATORY PROTEIN"/>
    <property type="match status" value="1"/>
</dbReference>
<dbReference type="GO" id="GO:0005524">
    <property type="term" value="F:ATP binding"/>
    <property type="evidence" value="ECO:0007669"/>
    <property type="project" value="UniProtKB-KW"/>
</dbReference>
<name>E1YG60_9BACT</name>
<dbReference type="InterPro" id="IPR025943">
    <property type="entry name" value="Sigma_54_int_dom_ATP-bd_2"/>
</dbReference>
<dbReference type="PANTHER" id="PTHR32071:SF117">
    <property type="entry name" value="PTS-DEPENDENT DIHYDROXYACETONE KINASE OPERON REGULATORY PROTEIN-RELATED"/>
    <property type="match status" value="1"/>
</dbReference>
<accession>E1YG60</accession>
<dbReference type="CDD" id="cd00009">
    <property type="entry name" value="AAA"/>
    <property type="match status" value="1"/>
</dbReference>
<sequence length="135" mass="15136">MHYASPRKEGPFIKVNSGAIPEGLIDSELFGHEKGAFTGAVSQKRGRFERAHGGTIFLDEIGDLPMQAQSRLLRVIQQKELERVGGTKTITVDTRIIAATHRNLEQMVGNNKFREDLVQTERISYSNPPFETKKV</sequence>
<protein>
    <recommendedName>
        <fullName evidence="4">Sigma-54 factor interaction domain-containing protein</fullName>
    </recommendedName>
</protein>
<dbReference type="SUPFAM" id="SSF52540">
    <property type="entry name" value="P-loop containing nucleoside triphosphate hydrolases"/>
    <property type="match status" value="1"/>
</dbReference>
<evidence type="ECO:0000256" key="3">
    <source>
        <dbReference type="ARBA" id="ARBA00023125"/>
    </source>
</evidence>
<gene>
    <name evidence="5" type="ORF">N47_J05350</name>
</gene>
<reference evidence="5" key="1">
    <citation type="journal article" date="2011" name="Environ. Microbiol.">
        <title>Genomic insights into the metabolic potential of the polycyclic aromatic hydrocarbon degrading sulfate-reducing Deltaproteobacterium N47.</title>
        <authorList>
            <person name="Bergmann F."/>
            <person name="Selesi D."/>
            <person name="Weinmaier T."/>
            <person name="Tischler P."/>
            <person name="Rattei T."/>
            <person name="Meckenstock R.U."/>
        </authorList>
    </citation>
    <scope>NUCLEOTIDE SEQUENCE</scope>
</reference>
<keyword evidence="1" id="KW-0547">Nucleotide-binding</keyword>
<proteinExistence type="predicted"/>
<dbReference type="Pfam" id="PF00158">
    <property type="entry name" value="Sigma54_activat"/>
    <property type="match status" value="1"/>
</dbReference>
<dbReference type="EMBL" id="FR695872">
    <property type="protein sequence ID" value="CBX29554.1"/>
    <property type="molecule type" value="Genomic_DNA"/>
</dbReference>
<evidence type="ECO:0000259" key="4">
    <source>
        <dbReference type="PROSITE" id="PS50045"/>
    </source>
</evidence>
<dbReference type="PROSITE" id="PS50045">
    <property type="entry name" value="SIGMA54_INTERACT_4"/>
    <property type="match status" value="1"/>
</dbReference>
<dbReference type="PROSITE" id="PS00676">
    <property type="entry name" value="SIGMA54_INTERACT_2"/>
    <property type="match status" value="1"/>
</dbReference>
<feature type="domain" description="Sigma-54 factor interaction" evidence="4">
    <location>
        <begin position="1"/>
        <end position="117"/>
    </location>
</feature>
<keyword evidence="2" id="KW-0067">ATP-binding</keyword>
<dbReference type="AlphaFoldDB" id="E1YG60"/>
<dbReference type="Gene3D" id="3.40.50.300">
    <property type="entry name" value="P-loop containing nucleotide triphosphate hydrolases"/>
    <property type="match status" value="1"/>
</dbReference>
<dbReference type="GO" id="GO:0003677">
    <property type="term" value="F:DNA binding"/>
    <property type="evidence" value="ECO:0007669"/>
    <property type="project" value="UniProtKB-KW"/>
</dbReference>
<dbReference type="InterPro" id="IPR027417">
    <property type="entry name" value="P-loop_NTPase"/>
</dbReference>